<proteinExistence type="inferred from homology"/>
<evidence type="ECO:0000256" key="1">
    <source>
        <dbReference type="ARBA" id="ARBA00000971"/>
    </source>
</evidence>
<evidence type="ECO:0000256" key="7">
    <source>
        <dbReference type="SAM" id="SignalP"/>
    </source>
</evidence>
<accession>A0A2G0CJQ2</accession>
<dbReference type="PROSITE" id="PS50059">
    <property type="entry name" value="FKBP_PPIASE"/>
    <property type="match status" value="1"/>
</dbReference>
<protein>
    <recommendedName>
        <fullName evidence="6">Peptidyl-prolyl cis-trans isomerase</fullName>
        <ecNumber evidence="6">5.2.1.8</ecNumber>
    </recommendedName>
</protein>
<feature type="chain" id="PRO_5013934722" description="Peptidyl-prolyl cis-trans isomerase" evidence="7">
    <location>
        <begin position="28"/>
        <end position="158"/>
    </location>
</feature>
<evidence type="ECO:0000313" key="9">
    <source>
        <dbReference type="EMBL" id="PHL00203.1"/>
    </source>
</evidence>
<keyword evidence="10" id="KW-1185">Reference proteome</keyword>
<dbReference type="InterPro" id="IPR001179">
    <property type="entry name" value="PPIase_FKBP_dom"/>
</dbReference>
<evidence type="ECO:0000256" key="5">
    <source>
        <dbReference type="PROSITE-ProRule" id="PRU00277"/>
    </source>
</evidence>
<evidence type="ECO:0000256" key="3">
    <source>
        <dbReference type="ARBA" id="ARBA00023110"/>
    </source>
</evidence>
<comment type="catalytic activity">
    <reaction evidence="1 5 6">
        <text>[protein]-peptidylproline (omega=180) = [protein]-peptidylproline (omega=0)</text>
        <dbReference type="Rhea" id="RHEA:16237"/>
        <dbReference type="Rhea" id="RHEA-COMP:10747"/>
        <dbReference type="Rhea" id="RHEA-COMP:10748"/>
        <dbReference type="ChEBI" id="CHEBI:83833"/>
        <dbReference type="ChEBI" id="CHEBI:83834"/>
        <dbReference type="EC" id="5.2.1.8"/>
    </reaction>
</comment>
<dbReference type="EC" id="5.2.1.8" evidence="6"/>
<evidence type="ECO:0000256" key="6">
    <source>
        <dbReference type="RuleBase" id="RU003915"/>
    </source>
</evidence>
<dbReference type="PROSITE" id="PS51257">
    <property type="entry name" value="PROKAR_LIPOPROTEIN"/>
    <property type="match status" value="1"/>
</dbReference>
<comment type="similarity">
    <text evidence="2 6">Belongs to the FKBP-type PPIase family.</text>
</comment>
<evidence type="ECO:0000256" key="4">
    <source>
        <dbReference type="ARBA" id="ARBA00023235"/>
    </source>
</evidence>
<sequence length="158" mass="16957">MTTLPMRTTASLFILFAAFLTALGCSSEDCLSSDASIEEYLADSIQATELFQDNTPTGLYYIIEEAGDGVQPTLSNSVTVHYTGMTTNGDIFDQTGSSPRTFVLDNLIRGWELGIPLIGQGGRIRLFVPSSLAYGASQAGDICPNSDLIFDIELVSVQ</sequence>
<dbReference type="Proteomes" id="UP000226437">
    <property type="component" value="Unassembled WGS sequence"/>
</dbReference>
<dbReference type="SUPFAM" id="SSF54534">
    <property type="entry name" value="FKBP-like"/>
    <property type="match status" value="1"/>
</dbReference>
<dbReference type="OrthoDB" id="9814548at2"/>
<reference evidence="9 10" key="1">
    <citation type="submission" date="2017-10" db="EMBL/GenBank/DDBJ databases">
        <title>The draft genome sequence of Lewinella marina KCTC 32374.</title>
        <authorList>
            <person name="Wang K."/>
        </authorList>
    </citation>
    <scope>NUCLEOTIDE SEQUENCE [LARGE SCALE GENOMIC DNA]</scope>
    <source>
        <strain evidence="9 10">MKG-38</strain>
    </source>
</reference>
<dbReference type="PANTHER" id="PTHR43811:SF19">
    <property type="entry name" value="39 KDA FK506-BINDING NUCLEAR PROTEIN"/>
    <property type="match status" value="1"/>
</dbReference>
<keyword evidence="3 5" id="KW-0697">Rotamase</keyword>
<keyword evidence="7" id="KW-0732">Signal</keyword>
<dbReference type="Gene3D" id="3.10.50.40">
    <property type="match status" value="1"/>
</dbReference>
<dbReference type="GO" id="GO:0003755">
    <property type="term" value="F:peptidyl-prolyl cis-trans isomerase activity"/>
    <property type="evidence" value="ECO:0007669"/>
    <property type="project" value="UniProtKB-UniRule"/>
</dbReference>
<comment type="caution">
    <text evidence="9">The sequence shown here is derived from an EMBL/GenBank/DDBJ whole genome shotgun (WGS) entry which is preliminary data.</text>
</comment>
<feature type="signal peptide" evidence="7">
    <location>
        <begin position="1"/>
        <end position="27"/>
    </location>
</feature>
<feature type="domain" description="PPIase FKBP-type" evidence="8">
    <location>
        <begin position="75"/>
        <end position="158"/>
    </location>
</feature>
<gene>
    <name evidence="9" type="ORF">CGL56_03955</name>
</gene>
<dbReference type="AlphaFoldDB" id="A0A2G0CJQ2"/>
<organism evidence="9 10">
    <name type="scientific">Neolewinella marina</name>
    <dbReference type="NCBI Taxonomy" id="438751"/>
    <lineage>
        <taxon>Bacteria</taxon>
        <taxon>Pseudomonadati</taxon>
        <taxon>Bacteroidota</taxon>
        <taxon>Saprospiria</taxon>
        <taxon>Saprospirales</taxon>
        <taxon>Lewinellaceae</taxon>
        <taxon>Neolewinella</taxon>
    </lineage>
</organism>
<evidence type="ECO:0000313" key="10">
    <source>
        <dbReference type="Proteomes" id="UP000226437"/>
    </source>
</evidence>
<dbReference type="PANTHER" id="PTHR43811">
    <property type="entry name" value="FKBP-TYPE PEPTIDYL-PROLYL CIS-TRANS ISOMERASE FKPA"/>
    <property type="match status" value="1"/>
</dbReference>
<dbReference type="Pfam" id="PF00254">
    <property type="entry name" value="FKBP_C"/>
    <property type="match status" value="1"/>
</dbReference>
<evidence type="ECO:0000259" key="8">
    <source>
        <dbReference type="PROSITE" id="PS50059"/>
    </source>
</evidence>
<dbReference type="InterPro" id="IPR046357">
    <property type="entry name" value="PPIase_dom_sf"/>
</dbReference>
<name>A0A2G0CJQ2_9BACT</name>
<keyword evidence="4 5" id="KW-0413">Isomerase</keyword>
<dbReference type="EMBL" id="PDLO01000001">
    <property type="protein sequence ID" value="PHL00203.1"/>
    <property type="molecule type" value="Genomic_DNA"/>
</dbReference>
<evidence type="ECO:0000256" key="2">
    <source>
        <dbReference type="ARBA" id="ARBA00006577"/>
    </source>
</evidence>